<comment type="caution">
    <text evidence="4">The sequence shown here is derived from an EMBL/GenBank/DDBJ whole genome shotgun (WGS) entry which is preliminary data.</text>
</comment>
<protein>
    <submittedName>
        <fullName evidence="4">Cytochrome P450</fullName>
    </submittedName>
</protein>
<dbReference type="Pfam" id="PF00067">
    <property type="entry name" value="p450"/>
    <property type="match status" value="1"/>
</dbReference>
<gene>
    <name evidence="4" type="ORF">GCM10022215_38800</name>
</gene>
<name>A0ABP7XYP9_9ACTN</name>
<dbReference type="InterPro" id="IPR002401">
    <property type="entry name" value="Cyt_P450_E_grp-I"/>
</dbReference>
<evidence type="ECO:0000313" key="5">
    <source>
        <dbReference type="Proteomes" id="UP001501495"/>
    </source>
</evidence>
<keyword evidence="3" id="KW-0479">Metal-binding</keyword>
<keyword evidence="3" id="KW-0408">Iron</keyword>
<dbReference type="CDD" id="cd11053">
    <property type="entry name" value="CYP110-like"/>
    <property type="match status" value="1"/>
</dbReference>
<evidence type="ECO:0000256" key="2">
    <source>
        <dbReference type="ARBA" id="ARBA00010617"/>
    </source>
</evidence>
<sequence>MTVMTAVTPSEDTAALTAERFRTMSVTQPDGLGPVSTEGLPPGPRWPAWVQTLALLRFRHRFHHYLQNTYGDAFTIRLLPGGRPLVMLTRPEDAREIFAGDPEVFYAGKANGILGPIMGEHSLLLQDSGQHKRARKLLMPAFNGAALREYADLVADVARAEVDTWTDGESFRSLDRMNRLTLEVILQVVFGVTDEERLAALRPRVNATVDISPLVLLGWGEPRLQRFGPWKRTVDNQVELDRLMYAEIRERRQVSDLAERGDVLSRLMMVGDEGEGALDDTELRDQLVTLLLAGHETTATALAWALYELGRDAEQLRRAQAAADAGDADGLAYLEAVLKESMRLHPVIPMVVRTLMKPTTVGGWHLPTGATVGPSIILAHAKTSNHDRAERFDPDRFVGQNPAANTWIPFGGGVRRCIGAGFAQMEGAVVLREVLSRYSVASTGDDVPKVRNITSVPREGAGIRITRR</sequence>
<dbReference type="PANTHER" id="PTHR24305:SF166">
    <property type="entry name" value="CYTOCHROME P450 12A4, MITOCHONDRIAL-RELATED"/>
    <property type="match status" value="1"/>
</dbReference>
<reference evidence="5" key="1">
    <citation type="journal article" date="2019" name="Int. J. Syst. Evol. Microbiol.">
        <title>The Global Catalogue of Microorganisms (GCM) 10K type strain sequencing project: providing services to taxonomists for standard genome sequencing and annotation.</title>
        <authorList>
            <consortium name="The Broad Institute Genomics Platform"/>
            <consortium name="The Broad Institute Genome Sequencing Center for Infectious Disease"/>
            <person name="Wu L."/>
            <person name="Ma J."/>
        </authorList>
    </citation>
    <scope>NUCLEOTIDE SEQUENCE [LARGE SCALE GENOMIC DNA]</scope>
    <source>
        <strain evidence="5">JCM 16703</strain>
    </source>
</reference>
<dbReference type="PRINTS" id="PR00463">
    <property type="entry name" value="EP450I"/>
</dbReference>
<dbReference type="PRINTS" id="PR00385">
    <property type="entry name" value="P450"/>
</dbReference>
<evidence type="ECO:0000256" key="3">
    <source>
        <dbReference type="RuleBase" id="RU000461"/>
    </source>
</evidence>
<dbReference type="PANTHER" id="PTHR24305">
    <property type="entry name" value="CYTOCHROME P450"/>
    <property type="match status" value="1"/>
</dbReference>
<organism evidence="4 5">
    <name type="scientific">Nocardioides fonticola</name>
    <dbReference type="NCBI Taxonomy" id="450363"/>
    <lineage>
        <taxon>Bacteria</taxon>
        <taxon>Bacillati</taxon>
        <taxon>Actinomycetota</taxon>
        <taxon>Actinomycetes</taxon>
        <taxon>Propionibacteriales</taxon>
        <taxon>Nocardioidaceae</taxon>
        <taxon>Nocardioides</taxon>
    </lineage>
</organism>
<dbReference type="InterPro" id="IPR036396">
    <property type="entry name" value="Cyt_P450_sf"/>
</dbReference>
<keyword evidence="5" id="KW-1185">Reference proteome</keyword>
<keyword evidence="3" id="KW-0503">Monooxygenase</keyword>
<comment type="similarity">
    <text evidence="2 3">Belongs to the cytochrome P450 family.</text>
</comment>
<keyword evidence="3" id="KW-0560">Oxidoreductase</keyword>
<dbReference type="SUPFAM" id="SSF48264">
    <property type="entry name" value="Cytochrome P450"/>
    <property type="match status" value="1"/>
</dbReference>
<dbReference type="InterPro" id="IPR001128">
    <property type="entry name" value="Cyt_P450"/>
</dbReference>
<dbReference type="Proteomes" id="UP001501495">
    <property type="component" value="Unassembled WGS sequence"/>
</dbReference>
<dbReference type="EMBL" id="BAAAZH010000031">
    <property type="protein sequence ID" value="GAA4127864.1"/>
    <property type="molecule type" value="Genomic_DNA"/>
</dbReference>
<dbReference type="InterPro" id="IPR050121">
    <property type="entry name" value="Cytochrome_P450_monoxygenase"/>
</dbReference>
<evidence type="ECO:0000256" key="1">
    <source>
        <dbReference type="ARBA" id="ARBA00001971"/>
    </source>
</evidence>
<evidence type="ECO:0000313" key="4">
    <source>
        <dbReference type="EMBL" id="GAA4127864.1"/>
    </source>
</evidence>
<comment type="cofactor">
    <cofactor evidence="1">
        <name>heme</name>
        <dbReference type="ChEBI" id="CHEBI:30413"/>
    </cofactor>
</comment>
<proteinExistence type="inferred from homology"/>
<dbReference type="Gene3D" id="1.10.630.10">
    <property type="entry name" value="Cytochrome P450"/>
    <property type="match status" value="1"/>
</dbReference>
<dbReference type="PROSITE" id="PS00086">
    <property type="entry name" value="CYTOCHROME_P450"/>
    <property type="match status" value="1"/>
</dbReference>
<accession>A0ABP7XYP9</accession>
<keyword evidence="3" id="KW-0349">Heme</keyword>
<dbReference type="InterPro" id="IPR017972">
    <property type="entry name" value="Cyt_P450_CS"/>
</dbReference>